<dbReference type="Gene3D" id="3.90.78.10">
    <property type="entry name" value="UDP-N-acetylenolpyruvoylglucosamine reductase, C-terminal domain"/>
    <property type="match status" value="1"/>
</dbReference>
<evidence type="ECO:0000256" key="2">
    <source>
        <dbReference type="ARBA" id="ARBA00003921"/>
    </source>
</evidence>
<comment type="function">
    <text evidence="2 16">Cell wall formation.</text>
</comment>
<gene>
    <name evidence="19" type="primary">murB_2</name>
    <name evidence="16" type="synonym">murB</name>
    <name evidence="19" type="ORF">KSX_18880</name>
</gene>
<comment type="pathway">
    <text evidence="4 16">Cell wall biogenesis; peptidoglycan biosynthesis.</text>
</comment>
<dbReference type="InterPro" id="IPR003170">
    <property type="entry name" value="MurB"/>
</dbReference>
<dbReference type="Proteomes" id="UP000612362">
    <property type="component" value="Unassembled WGS sequence"/>
</dbReference>
<dbReference type="GO" id="GO:0051301">
    <property type="term" value="P:cell division"/>
    <property type="evidence" value="ECO:0007669"/>
    <property type="project" value="UniProtKB-KW"/>
</dbReference>
<feature type="active site" description="Proton donor" evidence="16">
    <location>
        <position position="259"/>
    </location>
</feature>
<keyword evidence="13 16" id="KW-0131">Cell cycle</keyword>
<keyword evidence="5 16" id="KW-0963">Cytoplasm</keyword>
<organism evidence="19 20">
    <name type="scientific">Ktedonospora formicarum</name>
    <dbReference type="NCBI Taxonomy" id="2778364"/>
    <lineage>
        <taxon>Bacteria</taxon>
        <taxon>Bacillati</taxon>
        <taxon>Chloroflexota</taxon>
        <taxon>Ktedonobacteria</taxon>
        <taxon>Ktedonobacterales</taxon>
        <taxon>Ktedonobacteraceae</taxon>
        <taxon>Ktedonospora</taxon>
    </lineage>
</organism>
<dbReference type="InterPro" id="IPR016166">
    <property type="entry name" value="FAD-bd_PCMH"/>
</dbReference>
<comment type="similarity">
    <text evidence="16">Belongs to the MurB family.</text>
</comment>
<feature type="region of interest" description="Disordered" evidence="17">
    <location>
        <begin position="246"/>
        <end position="266"/>
    </location>
</feature>
<name>A0A8J3HZ06_9CHLR</name>
<evidence type="ECO:0000313" key="20">
    <source>
        <dbReference type="Proteomes" id="UP000612362"/>
    </source>
</evidence>
<dbReference type="InterPro" id="IPR016169">
    <property type="entry name" value="FAD-bd_PCMH_sub2"/>
</dbReference>
<evidence type="ECO:0000313" key="19">
    <source>
        <dbReference type="EMBL" id="GHO43725.1"/>
    </source>
</evidence>
<evidence type="ECO:0000256" key="8">
    <source>
        <dbReference type="ARBA" id="ARBA00022827"/>
    </source>
</evidence>
<keyword evidence="8 16" id="KW-0274">FAD</keyword>
<dbReference type="InterPro" id="IPR006094">
    <property type="entry name" value="Oxid_FAD_bind_N"/>
</dbReference>
<dbReference type="GO" id="GO:0008360">
    <property type="term" value="P:regulation of cell shape"/>
    <property type="evidence" value="ECO:0007669"/>
    <property type="project" value="UniProtKB-KW"/>
</dbReference>
<dbReference type="GO" id="GO:0071555">
    <property type="term" value="P:cell wall organization"/>
    <property type="evidence" value="ECO:0007669"/>
    <property type="project" value="UniProtKB-KW"/>
</dbReference>
<dbReference type="Gene3D" id="3.30.43.10">
    <property type="entry name" value="Uridine Diphospho-n-acetylenolpyruvylglucosamine Reductase, domain 2"/>
    <property type="match status" value="1"/>
</dbReference>
<accession>A0A8J3HZ06</accession>
<dbReference type="PANTHER" id="PTHR21071:SF4">
    <property type="entry name" value="UDP-N-ACETYLENOLPYRUVOYLGLUCOSAMINE REDUCTASE"/>
    <property type="match status" value="1"/>
</dbReference>
<evidence type="ECO:0000256" key="1">
    <source>
        <dbReference type="ARBA" id="ARBA00001974"/>
    </source>
</evidence>
<evidence type="ECO:0000256" key="3">
    <source>
        <dbReference type="ARBA" id="ARBA00004496"/>
    </source>
</evidence>
<dbReference type="SUPFAM" id="SSF56194">
    <property type="entry name" value="Uridine diphospho-N-Acetylenolpyruvylglucosamine reductase, MurB, C-terminal domain"/>
    <property type="match status" value="1"/>
</dbReference>
<evidence type="ECO:0000256" key="9">
    <source>
        <dbReference type="ARBA" id="ARBA00022857"/>
    </source>
</evidence>
<keyword evidence="6 16" id="KW-0132">Cell division</keyword>
<dbReference type="PANTHER" id="PTHR21071">
    <property type="entry name" value="UDP-N-ACETYLENOLPYRUVOYLGLUCOSAMINE REDUCTASE"/>
    <property type="match status" value="1"/>
</dbReference>
<feature type="domain" description="FAD-binding PCMH-type" evidence="18">
    <location>
        <begin position="34"/>
        <end position="231"/>
    </location>
</feature>
<evidence type="ECO:0000256" key="15">
    <source>
        <dbReference type="ARBA" id="ARBA00048914"/>
    </source>
</evidence>
<comment type="catalytic activity">
    <reaction evidence="15 16">
        <text>UDP-N-acetyl-alpha-D-muramate + NADP(+) = UDP-N-acetyl-3-O-(1-carboxyvinyl)-alpha-D-glucosamine + NADPH + H(+)</text>
        <dbReference type="Rhea" id="RHEA:12248"/>
        <dbReference type="ChEBI" id="CHEBI:15378"/>
        <dbReference type="ChEBI" id="CHEBI:57783"/>
        <dbReference type="ChEBI" id="CHEBI:58349"/>
        <dbReference type="ChEBI" id="CHEBI:68483"/>
        <dbReference type="ChEBI" id="CHEBI:70757"/>
        <dbReference type="EC" id="1.3.1.98"/>
    </reaction>
</comment>
<evidence type="ECO:0000256" key="16">
    <source>
        <dbReference type="HAMAP-Rule" id="MF_00037"/>
    </source>
</evidence>
<dbReference type="HAMAP" id="MF_00037">
    <property type="entry name" value="MurB"/>
    <property type="match status" value="1"/>
</dbReference>
<evidence type="ECO:0000256" key="12">
    <source>
        <dbReference type="ARBA" id="ARBA00023002"/>
    </source>
</evidence>
<dbReference type="SUPFAM" id="SSF56176">
    <property type="entry name" value="FAD-binding/transporter-associated domain-like"/>
    <property type="match status" value="1"/>
</dbReference>
<feature type="active site" evidence="16">
    <location>
        <position position="329"/>
    </location>
</feature>
<dbReference type="UniPathway" id="UPA00219"/>
<dbReference type="InterPro" id="IPR036318">
    <property type="entry name" value="FAD-bd_PCMH-like_sf"/>
</dbReference>
<dbReference type="AlphaFoldDB" id="A0A8J3HZ06"/>
<dbReference type="InterPro" id="IPR016167">
    <property type="entry name" value="FAD-bd_PCMH_sub1"/>
</dbReference>
<keyword evidence="10 16" id="KW-0133">Cell shape</keyword>
<keyword evidence="20" id="KW-1185">Reference proteome</keyword>
<keyword evidence="7 16" id="KW-0285">Flavoprotein</keyword>
<reference evidence="19" key="1">
    <citation type="submission" date="2020-10" db="EMBL/GenBank/DDBJ databases">
        <title>Taxonomic study of unclassified bacteria belonging to the class Ktedonobacteria.</title>
        <authorList>
            <person name="Yabe S."/>
            <person name="Wang C.M."/>
            <person name="Zheng Y."/>
            <person name="Sakai Y."/>
            <person name="Cavaletti L."/>
            <person name="Monciardini P."/>
            <person name="Donadio S."/>
        </authorList>
    </citation>
    <scope>NUCLEOTIDE SEQUENCE</scope>
    <source>
        <strain evidence="19">SOSP1-1</strain>
    </source>
</reference>
<evidence type="ECO:0000256" key="5">
    <source>
        <dbReference type="ARBA" id="ARBA00022490"/>
    </source>
</evidence>
<dbReference type="EMBL" id="BNJF01000001">
    <property type="protein sequence ID" value="GHO43725.1"/>
    <property type="molecule type" value="Genomic_DNA"/>
</dbReference>
<dbReference type="EC" id="1.3.1.98" evidence="16"/>
<evidence type="ECO:0000256" key="17">
    <source>
        <dbReference type="SAM" id="MobiDB-lite"/>
    </source>
</evidence>
<comment type="cofactor">
    <cofactor evidence="1 16">
        <name>FAD</name>
        <dbReference type="ChEBI" id="CHEBI:57692"/>
    </cofactor>
</comment>
<keyword evidence="9 16" id="KW-0521">NADP</keyword>
<sequence>MAFDKETAYSILRDRFGERVRCDEPLARHCTFGVGGPADIWITLESREDLVALVSECSQRRWPLLCQGNGTNVLYADAGVRGIVARIALNTYTIEERSDGTALLNAGAGVSWPKLLNELATLGWGGLEFGPGIPGTLGGGVISNAGAHHGNIGEVLEWVDVLDARACEENPVEPLVEHYVHADLDLRYRHSRFRAQRRVQFDEEGNPLAAERRLIEPGEIILQLGVRLHRAETNALRETISTYKQHRKRTQPPQQSAGSVFKNPDGDHSGRLIEAAGLKGWTIGRAQLSERHANFIVNLGGAKAADVAALIREAHMRVREQFNIDLEMEVELRGEWKASTQ</sequence>
<dbReference type="Pfam" id="PF01565">
    <property type="entry name" value="FAD_binding_4"/>
    <property type="match status" value="1"/>
</dbReference>
<dbReference type="GO" id="GO:0005829">
    <property type="term" value="C:cytosol"/>
    <property type="evidence" value="ECO:0007669"/>
    <property type="project" value="TreeGrafter"/>
</dbReference>
<evidence type="ECO:0000256" key="13">
    <source>
        <dbReference type="ARBA" id="ARBA00023306"/>
    </source>
</evidence>
<keyword evidence="12 16" id="KW-0560">Oxidoreductase</keyword>
<dbReference type="GO" id="GO:0071949">
    <property type="term" value="F:FAD binding"/>
    <property type="evidence" value="ECO:0007669"/>
    <property type="project" value="InterPro"/>
</dbReference>
<dbReference type="Pfam" id="PF02873">
    <property type="entry name" value="MurB_C"/>
    <property type="match status" value="1"/>
</dbReference>
<dbReference type="InterPro" id="IPR036635">
    <property type="entry name" value="MurB_C_sf"/>
</dbReference>
<evidence type="ECO:0000259" key="18">
    <source>
        <dbReference type="PROSITE" id="PS51387"/>
    </source>
</evidence>
<evidence type="ECO:0000256" key="11">
    <source>
        <dbReference type="ARBA" id="ARBA00022984"/>
    </source>
</evidence>
<dbReference type="InterPro" id="IPR011601">
    <property type="entry name" value="MurB_C"/>
</dbReference>
<comment type="caution">
    <text evidence="19">The sequence shown here is derived from an EMBL/GenBank/DDBJ whole genome shotgun (WGS) entry which is preliminary data.</text>
</comment>
<evidence type="ECO:0000256" key="6">
    <source>
        <dbReference type="ARBA" id="ARBA00022618"/>
    </source>
</evidence>
<evidence type="ECO:0000256" key="4">
    <source>
        <dbReference type="ARBA" id="ARBA00004752"/>
    </source>
</evidence>
<evidence type="ECO:0000256" key="10">
    <source>
        <dbReference type="ARBA" id="ARBA00022960"/>
    </source>
</evidence>
<keyword evidence="11 16" id="KW-0573">Peptidoglycan synthesis</keyword>
<feature type="active site" evidence="16">
    <location>
        <position position="189"/>
    </location>
</feature>
<proteinExistence type="inferred from homology"/>
<evidence type="ECO:0000256" key="7">
    <source>
        <dbReference type="ARBA" id="ARBA00022630"/>
    </source>
</evidence>
<dbReference type="GO" id="GO:0009252">
    <property type="term" value="P:peptidoglycan biosynthetic process"/>
    <property type="evidence" value="ECO:0007669"/>
    <property type="project" value="UniProtKB-UniRule"/>
</dbReference>
<dbReference type="RefSeq" id="WP_220193184.1">
    <property type="nucleotide sequence ID" value="NZ_BNJF01000001.1"/>
</dbReference>
<dbReference type="GO" id="GO:0008762">
    <property type="term" value="F:UDP-N-acetylmuramate dehydrogenase activity"/>
    <property type="evidence" value="ECO:0007669"/>
    <property type="project" value="UniProtKB-UniRule"/>
</dbReference>
<dbReference type="NCBIfam" id="TIGR00179">
    <property type="entry name" value="murB"/>
    <property type="match status" value="1"/>
</dbReference>
<dbReference type="PROSITE" id="PS51387">
    <property type="entry name" value="FAD_PCMH"/>
    <property type="match status" value="1"/>
</dbReference>
<dbReference type="Gene3D" id="3.30.465.10">
    <property type="match status" value="1"/>
</dbReference>
<protein>
    <recommendedName>
        <fullName evidence="16">UDP-N-acetylenolpyruvoylglucosamine reductase</fullName>
        <ecNumber evidence="16">1.3.1.98</ecNumber>
    </recommendedName>
    <alternativeName>
        <fullName evidence="16">UDP-N-acetylmuramate dehydrogenase</fullName>
    </alternativeName>
</protein>
<keyword evidence="14 16" id="KW-0961">Cell wall biogenesis/degradation</keyword>
<comment type="subcellular location">
    <subcellularLocation>
        <location evidence="3 16">Cytoplasm</location>
    </subcellularLocation>
</comment>
<evidence type="ECO:0000256" key="14">
    <source>
        <dbReference type="ARBA" id="ARBA00023316"/>
    </source>
</evidence>